<proteinExistence type="predicted"/>
<dbReference type="InParanoid" id="C7QIL0"/>
<evidence type="ECO:0000313" key="3">
    <source>
        <dbReference type="Proteomes" id="UP000000851"/>
    </source>
</evidence>
<dbReference type="InterPro" id="IPR053146">
    <property type="entry name" value="QDO-like"/>
</dbReference>
<dbReference type="SUPFAM" id="SSF51182">
    <property type="entry name" value="RmlC-like cupins"/>
    <property type="match status" value="1"/>
</dbReference>
<dbReference type="Proteomes" id="UP000000851">
    <property type="component" value="Chromosome"/>
</dbReference>
<dbReference type="Pfam" id="PF07883">
    <property type="entry name" value="Cupin_2"/>
    <property type="match status" value="1"/>
</dbReference>
<dbReference type="eggNOG" id="COG0662">
    <property type="taxonomic scope" value="Bacteria"/>
</dbReference>
<dbReference type="OrthoDB" id="9090296at2"/>
<evidence type="ECO:0000313" key="2">
    <source>
        <dbReference type="EMBL" id="ACU75087.1"/>
    </source>
</evidence>
<dbReference type="AlphaFoldDB" id="C7QIL0"/>
<dbReference type="RefSeq" id="WP_015794816.1">
    <property type="nucleotide sequence ID" value="NC_013131.1"/>
</dbReference>
<evidence type="ECO:0000259" key="1">
    <source>
        <dbReference type="Pfam" id="PF07883"/>
    </source>
</evidence>
<accession>C7QIL0</accession>
<dbReference type="STRING" id="479433.Caci_6233"/>
<keyword evidence="3" id="KW-1185">Reference proteome</keyword>
<sequence length="163" mass="17111">MNSVSIVGPGDREPIDLGPARITVLEDGSTTGRRLGVAEIRLAARSAGPPQHRHAEHDEGFYVVSGTAVFTVGATDYEAPPGTLVMVPPGAPHTFANPGDEPLVMINTFTPDLYVHYFGDVRDAMARGASMPEAAAEVMPRYATTPATDFAQPPTSPPADAAE</sequence>
<dbReference type="PANTHER" id="PTHR36440:SF1">
    <property type="entry name" value="PUTATIVE (AFU_ORTHOLOGUE AFUA_8G07350)-RELATED"/>
    <property type="match status" value="1"/>
</dbReference>
<dbReference type="InterPro" id="IPR011051">
    <property type="entry name" value="RmlC_Cupin_sf"/>
</dbReference>
<dbReference type="CDD" id="cd02208">
    <property type="entry name" value="cupin_RmlC-like"/>
    <property type="match status" value="1"/>
</dbReference>
<feature type="domain" description="Cupin type-2" evidence="1">
    <location>
        <begin position="44"/>
        <end position="108"/>
    </location>
</feature>
<dbReference type="PANTHER" id="PTHR36440">
    <property type="entry name" value="PUTATIVE (AFU_ORTHOLOGUE AFUA_8G07350)-RELATED"/>
    <property type="match status" value="1"/>
</dbReference>
<dbReference type="HOGENOM" id="CLU_103066_0_0_11"/>
<dbReference type="EMBL" id="CP001700">
    <property type="protein sequence ID" value="ACU75087.1"/>
    <property type="molecule type" value="Genomic_DNA"/>
</dbReference>
<dbReference type="InterPro" id="IPR013096">
    <property type="entry name" value="Cupin_2"/>
</dbReference>
<protein>
    <submittedName>
        <fullName evidence="2">Cupin 2 conserved barrel domain protein</fullName>
    </submittedName>
</protein>
<organism evidence="2 3">
    <name type="scientific">Catenulispora acidiphila (strain DSM 44928 / JCM 14897 / NBRC 102108 / NRRL B-24433 / ID139908)</name>
    <dbReference type="NCBI Taxonomy" id="479433"/>
    <lineage>
        <taxon>Bacteria</taxon>
        <taxon>Bacillati</taxon>
        <taxon>Actinomycetota</taxon>
        <taxon>Actinomycetes</taxon>
        <taxon>Catenulisporales</taxon>
        <taxon>Catenulisporaceae</taxon>
        <taxon>Catenulispora</taxon>
    </lineage>
</organism>
<dbReference type="Gene3D" id="2.60.120.10">
    <property type="entry name" value="Jelly Rolls"/>
    <property type="match status" value="1"/>
</dbReference>
<dbReference type="InterPro" id="IPR014710">
    <property type="entry name" value="RmlC-like_jellyroll"/>
</dbReference>
<reference evidence="2 3" key="1">
    <citation type="journal article" date="2009" name="Stand. Genomic Sci.">
        <title>Complete genome sequence of Catenulispora acidiphila type strain (ID 139908).</title>
        <authorList>
            <person name="Copeland A."/>
            <person name="Lapidus A."/>
            <person name="Glavina Del Rio T."/>
            <person name="Nolan M."/>
            <person name="Lucas S."/>
            <person name="Chen F."/>
            <person name="Tice H."/>
            <person name="Cheng J.F."/>
            <person name="Bruce D."/>
            <person name="Goodwin L."/>
            <person name="Pitluck S."/>
            <person name="Mikhailova N."/>
            <person name="Pati A."/>
            <person name="Ivanova N."/>
            <person name="Mavromatis K."/>
            <person name="Chen A."/>
            <person name="Palaniappan K."/>
            <person name="Chain P."/>
            <person name="Land M."/>
            <person name="Hauser L."/>
            <person name="Chang Y.J."/>
            <person name="Jeffries C.D."/>
            <person name="Chertkov O."/>
            <person name="Brettin T."/>
            <person name="Detter J.C."/>
            <person name="Han C."/>
            <person name="Ali Z."/>
            <person name="Tindall B.J."/>
            <person name="Goker M."/>
            <person name="Bristow J."/>
            <person name="Eisen J.A."/>
            <person name="Markowitz V."/>
            <person name="Hugenholtz P."/>
            <person name="Kyrpides N.C."/>
            <person name="Klenk H.P."/>
        </authorList>
    </citation>
    <scope>NUCLEOTIDE SEQUENCE [LARGE SCALE GENOMIC DNA]</scope>
    <source>
        <strain evidence="3">DSM 44928 / JCM 14897 / NBRC 102108 / NRRL B-24433 / ID139908</strain>
    </source>
</reference>
<name>C7QIL0_CATAD</name>
<dbReference type="KEGG" id="cai:Caci_6233"/>
<gene>
    <name evidence="2" type="ordered locus">Caci_6233</name>
</gene>